<accession>A0A329S481</accession>
<feature type="region of interest" description="Disordered" evidence="1">
    <location>
        <begin position="23"/>
        <end position="137"/>
    </location>
</feature>
<feature type="compositionally biased region" description="Low complexity" evidence="1">
    <location>
        <begin position="27"/>
        <end position="86"/>
    </location>
</feature>
<dbReference type="GO" id="GO:0005524">
    <property type="term" value="F:ATP binding"/>
    <property type="evidence" value="ECO:0007669"/>
    <property type="project" value="InterPro"/>
</dbReference>
<dbReference type="Proteomes" id="UP000251314">
    <property type="component" value="Unassembled WGS sequence"/>
</dbReference>
<keyword evidence="2" id="KW-0472">Membrane</keyword>
<dbReference type="PANTHER" id="PTHR44329:SF214">
    <property type="entry name" value="PROTEIN KINASE DOMAIN-CONTAINING PROTEIN"/>
    <property type="match status" value="1"/>
</dbReference>
<dbReference type="AlphaFoldDB" id="A0A329S481"/>
<keyword evidence="4" id="KW-1185">Reference proteome</keyword>
<dbReference type="InterPro" id="IPR008271">
    <property type="entry name" value="Ser/Thr_kinase_AS"/>
</dbReference>
<feature type="transmembrane region" description="Helical" evidence="2">
    <location>
        <begin position="200"/>
        <end position="222"/>
    </location>
</feature>
<gene>
    <name evidence="3" type="ORF">PC110_g12165</name>
</gene>
<keyword evidence="2" id="KW-0812">Transmembrane</keyword>
<sequence>MKESLIVSVASTVTGTVESTANVMTGTTSTDVSSSDSDTFTPSSTASASTTSTPKTATPTLSTTTSAPASTTVTPTSTTSTPKAPTMAPPPTDSSTISSVSDTTSSDPGSPSSSESISSPMTTTPPGTTSSPSTATAVPSAVESYTSSMSKYVMGDSDSYSAQLRGSQSYVSSQTGSSAQGDAEEGITGVADTGLSTGSVVGLVLGALGALLLLVFLVSWCLRQRRQQLKSSINHVRLGATGDIPVFNTRGTERFETSSTSVSFGPFHTARSASDGTGRPDLWEDEVITATRIPLEKLTTTKLLSSGGYGEVYRGVYREEVVAVKVLLPDKQKDLEQINAFLAEIKMMATIDHPCIVRFLGVAWDSLSDLSAVIEFMEEGDLRSVLDRFQQEQRPRGFDLDKARIALQTTQALTYLHSLDPKVLHRDLKARNILLTSELDAKVSDFGVARKYSFTSMTAAVGTSLWMAPEVMLGDRYDASADIFSFGVVLSELDSHLYPYAEARMTNSGQRVPDAALLQLVAMGRVSVNFSSSAPTELVDLGRACVSLNPMDRPSASEVHYRLQLILHSYEMYML</sequence>
<name>A0A329S481_9STRA</name>
<organism evidence="3 4">
    <name type="scientific">Phytophthora cactorum</name>
    <dbReference type="NCBI Taxonomy" id="29920"/>
    <lineage>
        <taxon>Eukaryota</taxon>
        <taxon>Sar</taxon>
        <taxon>Stramenopiles</taxon>
        <taxon>Oomycota</taxon>
        <taxon>Peronosporomycetes</taxon>
        <taxon>Peronosporales</taxon>
        <taxon>Peronosporaceae</taxon>
        <taxon>Phytophthora</taxon>
    </lineage>
</organism>
<dbReference type="InterPro" id="IPR051681">
    <property type="entry name" value="Ser/Thr_Kinases-Pseudokinases"/>
</dbReference>
<dbReference type="InterPro" id="IPR000719">
    <property type="entry name" value="Prot_kinase_dom"/>
</dbReference>
<keyword evidence="2" id="KW-1133">Transmembrane helix</keyword>
<feature type="compositionally biased region" description="Low complexity" evidence="1">
    <location>
        <begin position="93"/>
        <end position="137"/>
    </location>
</feature>
<evidence type="ECO:0000313" key="4">
    <source>
        <dbReference type="Proteomes" id="UP000251314"/>
    </source>
</evidence>
<dbReference type="InterPro" id="IPR011009">
    <property type="entry name" value="Kinase-like_dom_sf"/>
</dbReference>
<reference evidence="3 4" key="1">
    <citation type="submission" date="2018-01" db="EMBL/GenBank/DDBJ databases">
        <title>Draft genome of the strawberry crown rot pathogen Phytophthora cactorum.</title>
        <authorList>
            <person name="Armitage A.D."/>
            <person name="Lysoe E."/>
            <person name="Nellist C.F."/>
            <person name="Harrison R.J."/>
            <person name="Brurberg M.B."/>
        </authorList>
    </citation>
    <scope>NUCLEOTIDE SEQUENCE [LARGE SCALE GENOMIC DNA]</scope>
    <source>
        <strain evidence="3 4">10300</strain>
    </source>
</reference>
<dbReference type="EMBL" id="MJFZ01000320">
    <property type="protein sequence ID" value="RAW31479.1"/>
    <property type="molecule type" value="Genomic_DNA"/>
</dbReference>
<dbReference type="SUPFAM" id="SSF56112">
    <property type="entry name" value="Protein kinase-like (PK-like)"/>
    <property type="match status" value="1"/>
</dbReference>
<dbReference type="PROSITE" id="PS00108">
    <property type="entry name" value="PROTEIN_KINASE_ST"/>
    <property type="match status" value="1"/>
</dbReference>
<dbReference type="STRING" id="29920.A0A329S481"/>
<evidence type="ECO:0000256" key="2">
    <source>
        <dbReference type="SAM" id="Phobius"/>
    </source>
</evidence>
<dbReference type="Gene3D" id="3.30.200.20">
    <property type="entry name" value="Phosphorylase Kinase, domain 1"/>
    <property type="match status" value="1"/>
</dbReference>
<dbReference type="VEuPathDB" id="FungiDB:PC110_g12165"/>
<dbReference type="PANTHER" id="PTHR44329">
    <property type="entry name" value="SERINE/THREONINE-PROTEIN KINASE TNNI3K-RELATED"/>
    <property type="match status" value="1"/>
</dbReference>
<dbReference type="Pfam" id="PF00069">
    <property type="entry name" value="Pkinase"/>
    <property type="match status" value="1"/>
</dbReference>
<proteinExistence type="predicted"/>
<dbReference type="SMART" id="SM00220">
    <property type="entry name" value="S_TKc"/>
    <property type="match status" value="1"/>
</dbReference>
<dbReference type="OrthoDB" id="4062651at2759"/>
<evidence type="ECO:0000256" key="1">
    <source>
        <dbReference type="SAM" id="MobiDB-lite"/>
    </source>
</evidence>
<dbReference type="Gene3D" id="1.10.510.10">
    <property type="entry name" value="Transferase(Phosphotransferase) domain 1"/>
    <property type="match status" value="1"/>
</dbReference>
<dbReference type="GO" id="GO:0004674">
    <property type="term" value="F:protein serine/threonine kinase activity"/>
    <property type="evidence" value="ECO:0007669"/>
    <property type="project" value="TreeGrafter"/>
</dbReference>
<protein>
    <submittedName>
        <fullName evidence="3">Uncharacterized protein</fullName>
    </submittedName>
</protein>
<comment type="caution">
    <text evidence="3">The sequence shown here is derived from an EMBL/GenBank/DDBJ whole genome shotgun (WGS) entry which is preliminary data.</text>
</comment>
<evidence type="ECO:0000313" key="3">
    <source>
        <dbReference type="EMBL" id="RAW31479.1"/>
    </source>
</evidence>
<dbReference type="PROSITE" id="PS50011">
    <property type="entry name" value="PROTEIN_KINASE_DOM"/>
    <property type="match status" value="1"/>
</dbReference>